<name>A0A2U1B258_9BACT</name>
<keyword evidence="4" id="KW-0449">Lipoprotein</keyword>
<dbReference type="Pfam" id="PF04333">
    <property type="entry name" value="MlaA"/>
    <property type="match status" value="1"/>
</dbReference>
<evidence type="ECO:0000313" key="4">
    <source>
        <dbReference type="EMBL" id="PVY42743.1"/>
    </source>
</evidence>
<reference evidence="4 5" key="1">
    <citation type="submission" date="2018-04" db="EMBL/GenBank/DDBJ databases">
        <title>Genomic Encyclopedia of Type Strains, Phase IV (KMG-IV): sequencing the most valuable type-strain genomes for metagenomic binning, comparative biology and taxonomic classification.</title>
        <authorList>
            <person name="Goeker M."/>
        </authorList>
    </citation>
    <scope>NUCLEOTIDE SEQUENCE [LARGE SCALE GENOMIC DNA]</scope>
    <source>
        <strain evidence="4 5">DSM 14823</strain>
    </source>
</reference>
<evidence type="ECO:0000256" key="3">
    <source>
        <dbReference type="SAM" id="SignalP"/>
    </source>
</evidence>
<organism evidence="4 5">
    <name type="scientific">Victivallis vadensis</name>
    <dbReference type="NCBI Taxonomy" id="172901"/>
    <lineage>
        <taxon>Bacteria</taxon>
        <taxon>Pseudomonadati</taxon>
        <taxon>Lentisphaerota</taxon>
        <taxon>Lentisphaeria</taxon>
        <taxon>Victivallales</taxon>
        <taxon>Victivallaceae</taxon>
        <taxon>Victivallis</taxon>
    </lineage>
</organism>
<dbReference type="GO" id="GO:0120010">
    <property type="term" value="P:intermembrane phospholipid transfer"/>
    <property type="evidence" value="ECO:0007669"/>
    <property type="project" value="TreeGrafter"/>
</dbReference>
<dbReference type="SUPFAM" id="SSF53474">
    <property type="entry name" value="alpha/beta-Hydrolases"/>
    <property type="match status" value="1"/>
</dbReference>
<keyword evidence="2 3" id="KW-0732">Signal</keyword>
<dbReference type="GO" id="GO:0016020">
    <property type="term" value="C:membrane"/>
    <property type="evidence" value="ECO:0007669"/>
    <property type="project" value="InterPro"/>
</dbReference>
<dbReference type="Gene3D" id="3.40.50.1820">
    <property type="entry name" value="alpha/beta hydrolase"/>
    <property type="match status" value="1"/>
</dbReference>
<dbReference type="PANTHER" id="PTHR30035:SF3">
    <property type="entry name" value="INTERMEMBRANE PHOSPHOLIPID TRANSPORT SYSTEM LIPOPROTEIN MLAA"/>
    <property type="match status" value="1"/>
</dbReference>
<protein>
    <submittedName>
        <fullName evidence="4">ABC-type transporter lipoprotein component MlaA</fullName>
    </submittedName>
</protein>
<comment type="caution">
    <text evidence="4">The sequence shown here is derived from an EMBL/GenBank/DDBJ whole genome shotgun (WGS) entry which is preliminary data.</text>
</comment>
<feature type="signal peptide" evidence="3">
    <location>
        <begin position="1"/>
        <end position="38"/>
    </location>
</feature>
<dbReference type="PANTHER" id="PTHR30035">
    <property type="entry name" value="LIPOPROTEIN VACJ-RELATED"/>
    <property type="match status" value="1"/>
</dbReference>
<evidence type="ECO:0000256" key="2">
    <source>
        <dbReference type="ARBA" id="ARBA00022729"/>
    </source>
</evidence>
<dbReference type="AlphaFoldDB" id="A0A2U1B258"/>
<dbReference type="GeneID" id="78294966"/>
<keyword evidence="5" id="KW-1185">Reference proteome</keyword>
<sequence length="716" mass="80514">MNRFSGVRRNAAKSRKIRLGLWLPALCVLLWTAGCATARTAPDETGAVAAHTGPWTLTELTDELGGPDPIEGFNRAMFSVTDFVMVWIADPVGRVYTTILPRPVIEHFDNVCKNLEFPAHAFSSLGRAEWKGAWDETARFLLNTTVGIAGIFDPAAHWFDIYPTDSDFGLMFCDWGIGPGCTFMLPLVPTVNVRDTVGYLFDTAFDLKTYIPYAGYATALNRMTIAERDYSKLRAGSSDPYKSYREMMLARRELQRRMWFYRAKNAAAEQRRKLEKEPVPVEEPHVDAPAPRPAWVTAGWKQIPGYRPQSPVLDTMRVARFNAQNDDDPWYMRLSFLNGDFSRQCEDGELELAPDTPPLHYGFWAAPEPEKDQKGEPVPLPEKLAILIPGIGGNYFGMTSTALAELLHLHGYAVLSLDSPFAWQFMVATGNRRLPGFLPDDAAEIRAVLPGILGNLKKDGLIRDPQIVMLGYSMGALETLKISELEEKDNTLNIKRYLAINPPVELSNAIDRADALAQTGSGWSSAEAIDQLSDVAGKGLSVLSRTAPPYDPAAGGEPGFDYRLPVSQEQAEYVAALYFKTCLRHLLLFAHKERTLPQFQNEYRWGKRNALYHEIDKIGFREYAEEFLAPEYPDIPLAELYRQSGMRSFAESLKRNPEVRVIQSFDDFLLTEEDRKWLDATFGKRLTWFDHGAHLGNLYTLPVQQQIIADLELPAE</sequence>
<comment type="similarity">
    <text evidence="1">Belongs to the MlaA family.</text>
</comment>
<feature type="chain" id="PRO_5015775521" evidence="3">
    <location>
        <begin position="39"/>
        <end position="716"/>
    </location>
</feature>
<evidence type="ECO:0000313" key="5">
    <source>
        <dbReference type="Proteomes" id="UP000245959"/>
    </source>
</evidence>
<dbReference type="PROSITE" id="PS51257">
    <property type="entry name" value="PROKAR_LIPOPROTEIN"/>
    <property type="match status" value="1"/>
</dbReference>
<accession>A0A2U1B258</accession>
<dbReference type="PRINTS" id="PR01805">
    <property type="entry name" value="VACJLIPOPROT"/>
</dbReference>
<dbReference type="InterPro" id="IPR029058">
    <property type="entry name" value="AB_hydrolase_fold"/>
</dbReference>
<evidence type="ECO:0000256" key="1">
    <source>
        <dbReference type="ARBA" id="ARBA00010634"/>
    </source>
</evidence>
<gene>
    <name evidence="4" type="ORF">C8D82_11051</name>
</gene>
<dbReference type="EMBL" id="QEKH01000010">
    <property type="protein sequence ID" value="PVY42743.1"/>
    <property type="molecule type" value="Genomic_DNA"/>
</dbReference>
<dbReference type="InterPro" id="IPR007428">
    <property type="entry name" value="MlaA"/>
</dbReference>
<proteinExistence type="inferred from homology"/>
<dbReference type="Proteomes" id="UP000245959">
    <property type="component" value="Unassembled WGS sequence"/>
</dbReference>
<dbReference type="RefSeq" id="WP_116883656.1">
    <property type="nucleotide sequence ID" value="NZ_CAUFPP010000001.1"/>
</dbReference>